<dbReference type="InterPro" id="IPR002401">
    <property type="entry name" value="Cyt_P450_E_grp-I"/>
</dbReference>
<dbReference type="PANTHER" id="PTHR24305">
    <property type="entry name" value="CYTOCHROME P450"/>
    <property type="match status" value="1"/>
</dbReference>
<name>A0ABT1W6B3_9PROT</name>
<dbReference type="Proteomes" id="UP001524587">
    <property type="component" value="Unassembled WGS sequence"/>
</dbReference>
<dbReference type="SUPFAM" id="SSF48264">
    <property type="entry name" value="Cytochrome P450"/>
    <property type="match status" value="1"/>
</dbReference>
<evidence type="ECO:0000256" key="3">
    <source>
        <dbReference type="RuleBase" id="RU000461"/>
    </source>
</evidence>
<gene>
    <name evidence="4" type="ORF">NFI95_08140</name>
</gene>
<dbReference type="RefSeq" id="WP_422863892.1">
    <property type="nucleotide sequence ID" value="NZ_JAMSKV010000005.1"/>
</dbReference>
<evidence type="ECO:0000256" key="2">
    <source>
        <dbReference type="ARBA" id="ARBA00010617"/>
    </source>
</evidence>
<dbReference type="InterPro" id="IPR036396">
    <property type="entry name" value="Cyt_P450_sf"/>
</dbReference>
<dbReference type="InterPro" id="IPR001128">
    <property type="entry name" value="Cyt_P450"/>
</dbReference>
<keyword evidence="3" id="KW-0479">Metal-binding</keyword>
<dbReference type="PROSITE" id="PS00086">
    <property type="entry name" value="CYTOCHROME_P450"/>
    <property type="match status" value="1"/>
</dbReference>
<organism evidence="4 5">
    <name type="scientific">Endosaccharibacter trunci</name>
    <dbReference type="NCBI Taxonomy" id="2812733"/>
    <lineage>
        <taxon>Bacteria</taxon>
        <taxon>Pseudomonadati</taxon>
        <taxon>Pseudomonadota</taxon>
        <taxon>Alphaproteobacteria</taxon>
        <taxon>Acetobacterales</taxon>
        <taxon>Acetobacteraceae</taxon>
        <taxon>Endosaccharibacter</taxon>
    </lineage>
</organism>
<evidence type="ECO:0000313" key="5">
    <source>
        <dbReference type="Proteomes" id="UP001524587"/>
    </source>
</evidence>
<evidence type="ECO:0000313" key="4">
    <source>
        <dbReference type="EMBL" id="MCQ8278421.1"/>
    </source>
</evidence>
<dbReference type="InterPro" id="IPR017972">
    <property type="entry name" value="Cyt_P450_CS"/>
</dbReference>
<keyword evidence="3" id="KW-0349">Heme</keyword>
<dbReference type="EMBL" id="JAMSKV010000005">
    <property type="protein sequence ID" value="MCQ8278421.1"/>
    <property type="molecule type" value="Genomic_DNA"/>
</dbReference>
<keyword evidence="3" id="KW-0560">Oxidoreductase</keyword>
<dbReference type="PRINTS" id="PR00463">
    <property type="entry name" value="EP450I"/>
</dbReference>
<protein>
    <submittedName>
        <fullName evidence="4">Cytochrome P450</fullName>
    </submittedName>
</protein>
<keyword evidence="3" id="KW-0503">Monooxygenase</keyword>
<keyword evidence="5" id="KW-1185">Reference proteome</keyword>
<reference evidence="4 5" key="1">
    <citation type="submission" date="2022-06" db="EMBL/GenBank/DDBJ databases">
        <title>Endosaccharibacter gen. nov., sp. nov., endophytic bacteria isolated from sugarcane.</title>
        <authorList>
            <person name="Pitiwittayakul N."/>
            <person name="Yukphan P."/>
            <person name="Charoenyingcharoen P."/>
            <person name="Tanasupawat S."/>
        </authorList>
    </citation>
    <scope>NUCLEOTIDE SEQUENCE [LARGE SCALE GENOMIC DNA]</scope>
    <source>
        <strain evidence="4 5">KSS8</strain>
    </source>
</reference>
<keyword evidence="3" id="KW-0408">Iron</keyword>
<sequence length="432" mass="48023">MLRRNPLELWGAPAYRDLILPGRFLGRQQVLLNDPVAIRHVLLGNQENYRRNAPAKRVLGPVLGDGLFLAEGEAWRHQRRVIAPALAPRVMPVLARHVVSVSERFEREIESAAGRPIVLIEWLQRLALDVAGQSMFSLEMGAFGAELRGLLIRYARDFAKVGLLDMVLPADWTTPLDRGRARFRADWLALMDRIIDARSLLPAPGPEQPRDLFDLLRDARDPETGQGFDHALLRDEVSTLILAGHETTAVTLFWACYAAASLPEMQERIAAEAAVVDLDGEGAGKAASSLPYTRAFIDEALRLYPPAYLLVREAKAADRLGDLAIEPGTIVSISPWVLHRHEAHWGDPDRFDPARFLPGAAPPDRMVYIPFGAGPRICVGAQFALTEAVLVLARLVRRFRLSLPEGGTVLPRALVTTQPDRPVRFRLAPRRH</sequence>
<comment type="cofactor">
    <cofactor evidence="1">
        <name>heme</name>
        <dbReference type="ChEBI" id="CHEBI:30413"/>
    </cofactor>
</comment>
<dbReference type="PRINTS" id="PR00385">
    <property type="entry name" value="P450"/>
</dbReference>
<accession>A0ABT1W6B3</accession>
<dbReference type="Gene3D" id="1.10.630.10">
    <property type="entry name" value="Cytochrome P450"/>
    <property type="match status" value="1"/>
</dbReference>
<dbReference type="Pfam" id="PF00067">
    <property type="entry name" value="p450"/>
    <property type="match status" value="1"/>
</dbReference>
<dbReference type="PANTHER" id="PTHR24305:SF166">
    <property type="entry name" value="CYTOCHROME P450 12A4, MITOCHONDRIAL-RELATED"/>
    <property type="match status" value="1"/>
</dbReference>
<evidence type="ECO:0000256" key="1">
    <source>
        <dbReference type="ARBA" id="ARBA00001971"/>
    </source>
</evidence>
<proteinExistence type="inferred from homology"/>
<comment type="similarity">
    <text evidence="2 3">Belongs to the cytochrome P450 family.</text>
</comment>
<dbReference type="InterPro" id="IPR050121">
    <property type="entry name" value="Cytochrome_P450_monoxygenase"/>
</dbReference>
<comment type="caution">
    <text evidence="4">The sequence shown here is derived from an EMBL/GenBank/DDBJ whole genome shotgun (WGS) entry which is preliminary data.</text>
</comment>